<dbReference type="PANTHER" id="PTHR11161">
    <property type="entry name" value="O-ACYLTRANSFERASE"/>
    <property type="match status" value="1"/>
</dbReference>
<dbReference type="InterPro" id="IPR006621">
    <property type="entry name" value="Nose-resist-to-fluoxetine_N"/>
</dbReference>
<evidence type="ECO:0000259" key="3">
    <source>
        <dbReference type="Pfam" id="PF01757"/>
    </source>
</evidence>
<feature type="transmembrane region" description="Helical" evidence="1">
    <location>
        <begin position="289"/>
        <end position="308"/>
    </location>
</feature>
<comment type="caution">
    <text evidence="5">The sequence shown here is derived from an EMBL/GenBank/DDBJ whole genome shotgun (WGS) entry which is preliminary data.</text>
</comment>
<dbReference type="GO" id="GO:0016747">
    <property type="term" value="F:acyltransferase activity, transferring groups other than amino-acyl groups"/>
    <property type="evidence" value="ECO:0007669"/>
    <property type="project" value="InterPro"/>
</dbReference>
<evidence type="ECO:0000313" key="6">
    <source>
        <dbReference type="Proteomes" id="UP001321473"/>
    </source>
</evidence>
<gene>
    <name evidence="5" type="ORF">V5799_017582</name>
</gene>
<dbReference type="Pfam" id="PF20146">
    <property type="entry name" value="NRF"/>
    <property type="match status" value="1"/>
</dbReference>
<evidence type="ECO:0000259" key="4">
    <source>
        <dbReference type="Pfam" id="PF20146"/>
    </source>
</evidence>
<feature type="transmembrane region" description="Helical" evidence="1">
    <location>
        <begin position="541"/>
        <end position="561"/>
    </location>
</feature>
<organism evidence="5 6">
    <name type="scientific">Amblyomma americanum</name>
    <name type="common">Lone star tick</name>
    <dbReference type="NCBI Taxonomy" id="6943"/>
    <lineage>
        <taxon>Eukaryota</taxon>
        <taxon>Metazoa</taxon>
        <taxon>Ecdysozoa</taxon>
        <taxon>Arthropoda</taxon>
        <taxon>Chelicerata</taxon>
        <taxon>Arachnida</taxon>
        <taxon>Acari</taxon>
        <taxon>Parasitiformes</taxon>
        <taxon>Ixodida</taxon>
        <taxon>Ixodoidea</taxon>
        <taxon>Ixodidae</taxon>
        <taxon>Amblyomminae</taxon>
        <taxon>Amblyomma</taxon>
    </lineage>
</organism>
<keyword evidence="6" id="KW-1185">Reference proteome</keyword>
<dbReference type="Pfam" id="PF01757">
    <property type="entry name" value="Acyl_transf_3"/>
    <property type="match status" value="1"/>
</dbReference>
<keyword evidence="1" id="KW-0812">Transmembrane</keyword>
<dbReference type="PANTHER" id="PTHR11161:SF0">
    <property type="entry name" value="O-ACYLTRANSFERASE LIKE PROTEIN"/>
    <property type="match status" value="1"/>
</dbReference>
<feature type="transmembrane region" description="Helical" evidence="1">
    <location>
        <begin position="573"/>
        <end position="593"/>
    </location>
</feature>
<feature type="transmembrane region" description="Helical" evidence="1">
    <location>
        <begin position="605"/>
        <end position="629"/>
    </location>
</feature>
<evidence type="ECO:0000256" key="1">
    <source>
        <dbReference type="SAM" id="Phobius"/>
    </source>
</evidence>
<dbReference type="AlphaFoldDB" id="A0AAQ4F1S9"/>
<keyword evidence="2" id="KW-0732">Signal</keyword>
<feature type="transmembrane region" description="Helical" evidence="1">
    <location>
        <begin position="462"/>
        <end position="481"/>
    </location>
</feature>
<feature type="domain" description="Acyltransferase 3" evidence="3">
    <location>
        <begin position="284"/>
        <end position="635"/>
    </location>
</feature>
<evidence type="ECO:0000256" key="2">
    <source>
        <dbReference type="SAM" id="SignalP"/>
    </source>
</evidence>
<dbReference type="EMBL" id="JARKHS020008052">
    <property type="protein sequence ID" value="KAK8781076.1"/>
    <property type="molecule type" value="Genomic_DNA"/>
</dbReference>
<dbReference type="InterPro" id="IPR052728">
    <property type="entry name" value="O2_lipid_transport_reg"/>
</dbReference>
<feature type="transmembrane region" description="Helical" evidence="1">
    <location>
        <begin position="328"/>
        <end position="350"/>
    </location>
</feature>
<feature type="transmembrane region" description="Helical" evidence="1">
    <location>
        <begin position="250"/>
        <end position="268"/>
    </location>
</feature>
<evidence type="ECO:0000313" key="5">
    <source>
        <dbReference type="EMBL" id="KAK8781076.1"/>
    </source>
</evidence>
<sequence length="655" mass="72970">MFSALALLGAAVGWAQGAAESATRSYEDDLSEVLKVAVQKLLPLISDTVTRPEVSIDCSTSMIKTFLALRQQKAWAVRMAMSNAMYAPNALEGTYVAMGGFDQCLRTRVRLSDGELYFKGQYCSVLFSLPEDYHRRFIESFHQIGELQGRLNPLTASSPEREGIDTIGGLCSPSLCTKEDLTFITRSLANVYGGNATVTSCSTDNAKEIAPIQAFSIAVLCILGLLVGVGTTLEWLPQADLQASRLKPGALMRFLLVFSAITNTKFLLRTKVKKQNEALKFVCGLKVIMMFWVVLGHAYIVLPVGYFHAVFAMAHMTEHITFQFITNAFLSVTIFFFLSGFVLAFSGVSSQEAIAKKSIFVVYFVRSLRRYTRLVIPAVILILVAFLLPLFGHGPAADDAFKQYILGCYDKWWTVVLQANNFDDSEHVCLQHLWYISADLQIFLVVAFPLALLFLKQPRAAAIVGALTAAVFCLMTCVQIYSWDLFYAFTGGTNDMRKVKDTLELIYFRPFTHASAYIAGVMCGYVSAQYKNVTMGPNVEMGLWIVSSALACGVLFASFPWNRGHLPDEVTGALYGGFHRLLWALAFFWPSYACATSRGGLLNKILSWSFFVPLSRLTYGIYLLHVLLYMTRMLRLRTYINTDEYFQGPPKILLS</sequence>
<feature type="transmembrane region" description="Helical" evidence="1">
    <location>
        <begin position="371"/>
        <end position="391"/>
    </location>
</feature>
<dbReference type="Proteomes" id="UP001321473">
    <property type="component" value="Unassembled WGS sequence"/>
</dbReference>
<keyword evidence="1" id="KW-0472">Membrane</keyword>
<feature type="signal peptide" evidence="2">
    <location>
        <begin position="1"/>
        <end position="17"/>
    </location>
</feature>
<feature type="domain" description="Nose resistant-to-fluoxetine protein N-terminal" evidence="4">
    <location>
        <begin position="58"/>
        <end position="183"/>
    </location>
</feature>
<name>A0AAQ4F1S9_AMBAM</name>
<accession>A0AAQ4F1S9</accession>
<dbReference type="InterPro" id="IPR002656">
    <property type="entry name" value="Acyl_transf_3_dom"/>
</dbReference>
<protein>
    <submittedName>
        <fullName evidence="5">Uncharacterized protein</fullName>
    </submittedName>
</protein>
<feature type="chain" id="PRO_5042823038" evidence="2">
    <location>
        <begin position="18"/>
        <end position="655"/>
    </location>
</feature>
<feature type="transmembrane region" description="Helical" evidence="1">
    <location>
        <begin position="433"/>
        <end position="455"/>
    </location>
</feature>
<reference evidence="5 6" key="1">
    <citation type="journal article" date="2023" name="Arcadia Sci">
        <title>De novo assembly of a long-read Amblyomma americanum tick genome.</title>
        <authorList>
            <person name="Chou S."/>
            <person name="Poskanzer K.E."/>
            <person name="Rollins M."/>
            <person name="Thuy-Boun P.S."/>
        </authorList>
    </citation>
    <scope>NUCLEOTIDE SEQUENCE [LARGE SCALE GENOMIC DNA]</scope>
    <source>
        <strain evidence="5">F_SG_1</strain>
        <tissue evidence="5">Salivary glands</tissue>
    </source>
</reference>
<keyword evidence="1" id="KW-1133">Transmembrane helix</keyword>
<proteinExistence type="predicted"/>